<dbReference type="InterPro" id="IPR042265">
    <property type="entry name" value="DPH1/DPH2_3"/>
</dbReference>
<dbReference type="Gene3D" id="3.40.50.11840">
    <property type="entry name" value="Diphthamide synthesis DPH1/DPH2 domain 1"/>
    <property type="match status" value="1"/>
</dbReference>
<dbReference type="SFLD" id="SFLDS00032">
    <property type="entry name" value="Radical_SAM_3-amino-3-carboxyp"/>
    <property type="match status" value="1"/>
</dbReference>
<reference evidence="12 13" key="1">
    <citation type="submission" date="2014-06" db="EMBL/GenBank/DDBJ databases">
        <authorList>
            <person name="Swart Estienne"/>
        </authorList>
    </citation>
    <scope>NUCLEOTIDE SEQUENCE [LARGE SCALE GENOMIC DNA]</scope>
    <source>
        <strain evidence="12 13">130c</strain>
    </source>
</reference>
<dbReference type="InterPro" id="IPR042263">
    <property type="entry name" value="DPH1/DPH2_1"/>
</dbReference>
<proteinExistence type="inferred from homology"/>
<keyword evidence="5 11" id="KW-0808">Transferase</keyword>
<evidence type="ECO:0000256" key="2">
    <source>
        <dbReference type="ARBA" id="ARBA00010173"/>
    </source>
</evidence>
<keyword evidence="9" id="KW-0411">Iron-sulfur</keyword>
<keyword evidence="8" id="KW-0408">Iron</keyword>
<dbReference type="InterPro" id="IPR016435">
    <property type="entry name" value="DPH1/DPH2"/>
</dbReference>
<dbReference type="EC" id="2.5.1.108" evidence="3 11"/>
<dbReference type="Gene3D" id="3.40.50.11860">
    <property type="entry name" value="Diphthamide synthesis DPH1/DPH2 domain 3"/>
    <property type="match status" value="1"/>
</dbReference>
<organism evidence="12 13">
    <name type="scientific">Stylonychia lemnae</name>
    <name type="common">Ciliate</name>
    <dbReference type="NCBI Taxonomy" id="5949"/>
    <lineage>
        <taxon>Eukaryota</taxon>
        <taxon>Sar</taxon>
        <taxon>Alveolata</taxon>
        <taxon>Ciliophora</taxon>
        <taxon>Intramacronucleata</taxon>
        <taxon>Spirotrichea</taxon>
        <taxon>Stichotrichia</taxon>
        <taxon>Sporadotrichida</taxon>
        <taxon>Oxytrichidae</taxon>
        <taxon>Stylonychinae</taxon>
        <taxon>Stylonychia</taxon>
    </lineage>
</organism>
<dbReference type="OMA" id="PGQVLGC"/>
<accession>A0A078A6J0</accession>
<dbReference type="InterPro" id="IPR042264">
    <property type="entry name" value="DPH1/DPH2_2"/>
</dbReference>
<comment type="similarity">
    <text evidence="2 11">Belongs to the DPH1/DPH2 family. DPH1 subfamily.</text>
</comment>
<dbReference type="GO" id="GO:0046872">
    <property type="term" value="F:metal ion binding"/>
    <property type="evidence" value="ECO:0007669"/>
    <property type="project" value="UniProtKB-KW"/>
</dbReference>
<dbReference type="PANTHER" id="PTHR10762:SF1">
    <property type="entry name" value="2-(3-AMINO-3-CARBOXYPROPYL)HISTIDINE SYNTHASE SUBUNIT 1"/>
    <property type="match status" value="1"/>
</dbReference>
<dbReference type="InParanoid" id="A0A078A6J0"/>
<protein>
    <recommendedName>
        <fullName evidence="4 11">2-(3-amino-3-carboxypropyl)histidine synthase subunit 1</fullName>
        <ecNumber evidence="3 11">2.5.1.108</ecNumber>
    </recommendedName>
</protein>
<dbReference type="InterPro" id="IPR035435">
    <property type="entry name" value="DPH1/DPH2_euk_archaea"/>
</dbReference>
<evidence type="ECO:0000256" key="5">
    <source>
        <dbReference type="ARBA" id="ARBA00022679"/>
    </source>
</evidence>
<comment type="pathway">
    <text evidence="1 11">Protein modification; peptidyl-diphthamide biosynthesis.</text>
</comment>
<dbReference type="GO" id="GO:0051539">
    <property type="term" value="F:4 iron, 4 sulfur cluster binding"/>
    <property type="evidence" value="ECO:0007669"/>
    <property type="project" value="UniProtKB-UniRule"/>
</dbReference>
<dbReference type="SFLD" id="SFLDG01121">
    <property type="entry name" value="Diphthamide_biosynthesis"/>
    <property type="match status" value="1"/>
</dbReference>
<dbReference type="PIRSF" id="PIRSF004967">
    <property type="entry name" value="DPH1"/>
    <property type="match status" value="1"/>
</dbReference>
<keyword evidence="13" id="KW-1185">Reference proteome</keyword>
<dbReference type="PANTHER" id="PTHR10762">
    <property type="entry name" value="DIPHTHAMIDE BIOSYNTHESIS PROTEIN"/>
    <property type="match status" value="1"/>
</dbReference>
<dbReference type="FunCoup" id="A0A078A6J0">
    <property type="interactions" value="385"/>
</dbReference>
<comment type="catalytic activity">
    <reaction evidence="10 11">
        <text>L-histidyl-[translation elongation factor 2] + S-adenosyl-L-methionine = 2-[(3S)-amino-3-carboxypropyl]-L-histidyl-[translation elongation factor 2] + S-methyl-5'-thioadenosine + H(+)</text>
        <dbReference type="Rhea" id="RHEA:36783"/>
        <dbReference type="Rhea" id="RHEA-COMP:9748"/>
        <dbReference type="Rhea" id="RHEA-COMP:9749"/>
        <dbReference type="ChEBI" id="CHEBI:15378"/>
        <dbReference type="ChEBI" id="CHEBI:17509"/>
        <dbReference type="ChEBI" id="CHEBI:29979"/>
        <dbReference type="ChEBI" id="CHEBI:59789"/>
        <dbReference type="ChEBI" id="CHEBI:73995"/>
        <dbReference type="EC" id="2.5.1.108"/>
    </reaction>
</comment>
<sequence length="418" mass="48496">MANQFEQKLKNDFNIDLDKLEQACSILPQNYSFEIHKTISRILEVKKTSTKDRLKVSLQFPEGLLLFATLIADIITKFCKSPEKDDMECLILGDVTYGACCVDDLASKALDCDFIVHYGHSCLVPIQDLSIKNALYVFVEIQIDIDHFIQTIAFNFKPDQSIYLMGTIQFNKIIFIAKTVLEKEPNNYKNIKIPQTKPRSGGEVLGCTSPALPQQGENLSESVIFISDGRFHIESTMIKNPHLKFFQYNPYSKQMTEEVYVHEEMHRIRRAEVEKAKKASMFGIVFGTLGRQGNQGLLKDMEELLRNNGKKFFVLFLSEISVDKLKKFKNVEAWIQIACPRLSVDWGHHYDKPLLNTYEAHTAMNEIEWQNIYPMDYYSYEGGQWSNYFKQEQERKQRVAERKNKGQVKIEYEIEQQS</sequence>
<dbReference type="FunFam" id="3.40.50.11850:FF:000002">
    <property type="entry name" value="2-(3-amino-3-carboxypropyl)histidine synthase subunit 1"/>
    <property type="match status" value="1"/>
</dbReference>
<evidence type="ECO:0000256" key="4">
    <source>
        <dbReference type="ARBA" id="ARBA00021915"/>
    </source>
</evidence>
<keyword evidence="11" id="KW-0004">4Fe-4S</keyword>
<dbReference type="Proteomes" id="UP000039865">
    <property type="component" value="Unassembled WGS sequence"/>
</dbReference>
<dbReference type="EMBL" id="CCKQ01006206">
    <property type="protein sequence ID" value="CDW77496.1"/>
    <property type="molecule type" value="Genomic_DNA"/>
</dbReference>
<evidence type="ECO:0000256" key="1">
    <source>
        <dbReference type="ARBA" id="ARBA00005156"/>
    </source>
</evidence>
<evidence type="ECO:0000256" key="3">
    <source>
        <dbReference type="ARBA" id="ARBA00012221"/>
    </source>
</evidence>
<evidence type="ECO:0000256" key="11">
    <source>
        <dbReference type="PIRNR" id="PIRNR004967"/>
    </source>
</evidence>
<evidence type="ECO:0000313" key="12">
    <source>
        <dbReference type="EMBL" id="CDW77496.1"/>
    </source>
</evidence>
<keyword evidence="7" id="KW-0479">Metal-binding</keyword>
<dbReference type="NCBIfam" id="TIGR00322">
    <property type="entry name" value="diphth2_R"/>
    <property type="match status" value="1"/>
</dbReference>
<dbReference type="UniPathway" id="UPA00559"/>
<comment type="cofactor">
    <cofactor evidence="11">
        <name>[4Fe-4S] cluster</name>
        <dbReference type="ChEBI" id="CHEBI:49883"/>
    </cofactor>
    <text evidence="11">Binds 1 [4Fe-4S] cluster per subunit. The cluster is coordinated with 3 cysteines and an exchangeable S-adenosyl-L-methionine.</text>
</comment>
<comment type="function">
    <text evidence="11">Catalyzes the first step of diphthamide biosynthesis, a post-translational modification of histidine which occurs in elongation factor 2.</text>
</comment>
<evidence type="ECO:0000256" key="10">
    <source>
        <dbReference type="ARBA" id="ARBA00048403"/>
    </source>
</evidence>
<name>A0A078A6J0_STYLE</name>
<dbReference type="GO" id="GO:0017183">
    <property type="term" value="P:protein histidyl modification to diphthamide"/>
    <property type="evidence" value="ECO:0007669"/>
    <property type="project" value="UniProtKB-UniRule"/>
</dbReference>
<evidence type="ECO:0000313" key="13">
    <source>
        <dbReference type="Proteomes" id="UP000039865"/>
    </source>
</evidence>
<evidence type="ECO:0000256" key="7">
    <source>
        <dbReference type="ARBA" id="ARBA00022723"/>
    </source>
</evidence>
<keyword evidence="6 11" id="KW-0949">S-adenosyl-L-methionine</keyword>
<dbReference type="OrthoDB" id="1649088at2759"/>
<dbReference type="FunFam" id="3.40.50.11860:FF:000002">
    <property type="entry name" value="2-(3-amino-3-carboxypropyl)histidine synthase subunit 1"/>
    <property type="match status" value="1"/>
</dbReference>
<dbReference type="Gene3D" id="3.40.50.11850">
    <property type="entry name" value="Diphthamide synthesis DPH1/DPH2 domain 2"/>
    <property type="match status" value="1"/>
</dbReference>
<evidence type="ECO:0000256" key="6">
    <source>
        <dbReference type="ARBA" id="ARBA00022691"/>
    </source>
</evidence>
<evidence type="ECO:0000256" key="8">
    <source>
        <dbReference type="ARBA" id="ARBA00023004"/>
    </source>
</evidence>
<evidence type="ECO:0000256" key="9">
    <source>
        <dbReference type="ARBA" id="ARBA00023014"/>
    </source>
</evidence>
<dbReference type="Pfam" id="PF01866">
    <property type="entry name" value="Diphthamide_syn"/>
    <property type="match status" value="1"/>
</dbReference>
<dbReference type="GO" id="GO:0090560">
    <property type="term" value="F:2-(3-amino-3-carboxypropyl)histidine synthase activity"/>
    <property type="evidence" value="ECO:0007669"/>
    <property type="project" value="UniProtKB-UniRule"/>
</dbReference>
<gene>
    <name evidence="12" type="primary">Contig5038.g5392</name>
    <name evidence="12" type="ORF">STYLEM_6459</name>
</gene>
<dbReference type="AlphaFoldDB" id="A0A078A6J0"/>
<dbReference type="FunFam" id="3.40.50.11840:FF:000001">
    <property type="entry name" value="2-(3-amino-3-carboxypropyl)histidine synthase subunit 1"/>
    <property type="match status" value="1"/>
</dbReference>